<name>A0A4U6TXP5_SETVI</name>
<accession>A0A4U6TXP5</accession>
<evidence type="ECO:0000256" key="1">
    <source>
        <dbReference type="SAM" id="MobiDB-lite"/>
    </source>
</evidence>
<keyword evidence="3" id="KW-1185">Reference proteome</keyword>
<feature type="compositionally biased region" description="Basic and acidic residues" evidence="1">
    <location>
        <begin position="200"/>
        <end position="209"/>
    </location>
</feature>
<feature type="compositionally biased region" description="Polar residues" evidence="1">
    <location>
        <begin position="128"/>
        <end position="144"/>
    </location>
</feature>
<dbReference type="Proteomes" id="UP000298652">
    <property type="component" value="Chromosome 7"/>
</dbReference>
<evidence type="ECO:0000313" key="3">
    <source>
        <dbReference type="Proteomes" id="UP000298652"/>
    </source>
</evidence>
<feature type="region of interest" description="Disordered" evidence="1">
    <location>
        <begin position="127"/>
        <end position="151"/>
    </location>
</feature>
<sequence>MVVNGRLCPWCSSFARVGCQRRVAMRPCPCARSSRFFCPNLKSTTTYQPTSPSLQNRVQHSPILYLCSSKRGRWSDVKRRGRKISTLDAIWAGRPMSCSPSTFPAPSACCAAGVTAAAASIESVRAATVSSPASYGRQRTTNLPRQLRRGSCKWRRRGAAHGVACADSGGGSSSGAARDGRRRGDGREQSSRKKYHRRGRENEEKEGRRWQGGSGRG</sequence>
<evidence type="ECO:0000313" key="2">
    <source>
        <dbReference type="EMBL" id="TKW06515.1"/>
    </source>
</evidence>
<protein>
    <submittedName>
        <fullName evidence="2">Uncharacterized protein</fullName>
    </submittedName>
</protein>
<dbReference type="Gramene" id="TKW06515">
    <property type="protein sequence ID" value="TKW06515"/>
    <property type="gene ID" value="SEVIR_7G245350v2"/>
</dbReference>
<gene>
    <name evidence="2" type="ORF">SEVIR_7G245350v2</name>
</gene>
<feature type="region of interest" description="Disordered" evidence="1">
    <location>
        <begin position="163"/>
        <end position="217"/>
    </location>
</feature>
<feature type="compositionally biased region" description="Basic and acidic residues" evidence="1">
    <location>
        <begin position="178"/>
        <end position="191"/>
    </location>
</feature>
<proteinExistence type="predicted"/>
<dbReference type="AlphaFoldDB" id="A0A4U6TXP5"/>
<reference evidence="2" key="1">
    <citation type="submission" date="2019-03" db="EMBL/GenBank/DDBJ databases">
        <title>WGS assembly of Setaria viridis.</title>
        <authorList>
            <person name="Huang P."/>
            <person name="Jenkins J."/>
            <person name="Grimwood J."/>
            <person name="Barry K."/>
            <person name="Healey A."/>
            <person name="Mamidi S."/>
            <person name="Sreedasyam A."/>
            <person name="Shu S."/>
            <person name="Feldman M."/>
            <person name="Wu J."/>
            <person name="Yu Y."/>
            <person name="Chen C."/>
            <person name="Johnson J."/>
            <person name="Rokhsar D."/>
            <person name="Baxter I."/>
            <person name="Schmutz J."/>
            <person name="Brutnell T."/>
            <person name="Kellogg E."/>
        </authorList>
    </citation>
    <scope>NUCLEOTIDE SEQUENCE [LARGE SCALE GENOMIC DNA]</scope>
</reference>
<organism evidence="2 3">
    <name type="scientific">Setaria viridis</name>
    <name type="common">Green bristlegrass</name>
    <name type="synonym">Setaria italica subsp. viridis</name>
    <dbReference type="NCBI Taxonomy" id="4556"/>
    <lineage>
        <taxon>Eukaryota</taxon>
        <taxon>Viridiplantae</taxon>
        <taxon>Streptophyta</taxon>
        <taxon>Embryophyta</taxon>
        <taxon>Tracheophyta</taxon>
        <taxon>Spermatophyta</taxon>
        <taxon>Magnoliopsida</taxon>
        <taxon>Liliopsida</taxon>
        <taxon>Poales</taxon>
        <taxon>Poaceae</taxon>
        <taxon>PACMAD clade</taxon>
        <taxon>Panicoideae</taxon>
        <taxon>Panicodae</taxon>
        <taxon>Paniceae</taxon>
        <taxon>Cenchrinae</taxon>
        <taxon>Setaria</taxon>
    </lineage>
</organism>
<dbReference type="EMBL" id="CM016558">
    <property type="protein sequence ID" value="TKW06515.1"/>
    <property type="molecule type" value="Genomic_DNA"/>
</dbReference>